<dbReference type="InterPro" id="IPR032710">
    <property type="entry name" value="NTF2-like_dom_sf"/>
</dbReference>
<dbReference type="AlphaFoldDB" id="A0A931N4T6"/>
<name>A0A931N4T6_9NOCA</name>
<reference evidence="1" key="1">
    <citation type="submission" date="2020-11" db="EMBL/GenBank/DDBJ databases">
        <title>Nocardia NEAU-351.nov., a novel actinomycete isolated from the cow dung.</title>
        <authorList>
            <person name="Zhang X."/>
        </authorList>
    </citation>
    <scope>NUCLEOTIDE SEQUENCE</scope>
    <source>
        <strain evidence="1">NEAU-351</strain>
    </source>
</reference>
<protein>
    <recommendedName>
        <fullName evidence="3">SnoaL-like domain-containing protein</fullName>
    </recommendedName>
</protein>
<dbReference type="RefSeq" id="WP_196150930.1">
    <property type="nucleotide sequence ID" value="NZ_JADMLG010000008.1"/>
</dbReference>
<dbReference type="Proteomes" id="UP000655751">
    <property type="component" value="Unassembled WGS sequence"/>
</dbReference>
<evidence type="ECO:0000313" key="2">
    <source>
        <dbReference type="Proteomes" id="UP000655751"/>
    </source>
</evidence>
<accession>A0A931N4T6</accession>
<sequence length="142" mass="15311">MTTTSPLHTADDLAELWTRLWNGSFELAHRICADEFRVLFAGAAGENGAHPGDTVGSPAVFVDFVRRFRASKPGIEFGVDGPAAGALDVDGAGLFAVRWYAELPDRRRVSGIDMFEAVAGRLTTVWSVTGQRAFPVDSRSAQ</sequence>
<dbReference type="SUPFAM" id="SSF54427">
    <property type="entry name" value="NTF2-like"/>
    <property type="match status" value="1"/>
</dbReference>
<gene>
    <name evidence="1" type="ORF">IT779_20225</name>
</gene>
<evidence type="ECO:0008006" key="3">
    <source>
        <dbReference type="Google" id="ProtNLM"/>
    </source>
</evidence>
<proteinExistence type="predicted"/>
<dbReference type="Gene3D" id="3.10.450.50">
    <property type="match status" value="1"/>
</dbReference>
<dbReference type="EMBL" id="JADMLG010000008">
    <property type="protein sequence ID" value="MBH0778611.1"/>
    <property type="molecule type" value="Genomic_DNA"/>
</dbReference>
<keyword evidence="2" id="KW-1185">Reference proteome</keyword>
<evidence type="ECO:0000313" key="1">
    <source>
        <dbReference type="EMBL" id="MBH0778611.1"/>
    </source>
</evidence>
<comment type="caution">
    <text evidence="1">The sequence shown here is derived from an EMBL/GenBank/DDBJ whole genome shotgun (WGS) entry which is preliminary data.</text>
</comment>
<organism evidence="1 2">
    <name type="scientific">Nocardia bovistercoris</name>
    <dbReference type="NCBI Taxonomy" id="2785916"/>
    <lineage>
        <taxon>Bacteria</taxon>
        <taxon>Bacillati</taxon>
        <taxon>Actinomycetota</taxon>
        <taxon>Actinomycetes</taxon>
        <taxon>Mycobacteriales</taxon>
        <taxon>Nocardiaceae</taxon>
        <taxon>Nocardia</taxon>
    </lineage>
</organism>